<organism evidence="1 2">
    <name type="scientific">Gemella sanguinis</name>
    <dbReference type="NCBI Taxonomy" id="84135"/>
    <lineage>
        <taxon>Bacteria</taxon>
        <taxon>Bacillati</taxon>
        <taxon>Bacillota</taxon>
        <taxon>Bacilli</taxon>
        <taxon>Bacillales</taxon>
        <taxon>Gemellaceae</taxon>
        <taxon>Gemella</taxon>
    </lineage>
</organism>
<name>A0A2N6SEU6_9BACL</name>
<reference evidence="1 2" key="1">
    <citation type="submission" date="2017-09" db="EMBL/GenBank/DDBJ databases">
        <title>Bacterial strain isolated from the female urinary microbiota.</title>
        <authorList>
            <person name="Thomas-White K."/>
            <person name="Kumar N."/>
            <person name="Forster S."/>
            <person name="Putonti C."/>
            <person name="Lawley T."/>
            <person name="Wolfe A.J."/>
        </authorList>
    </citation>
    <scope>NUCLEOTIDE SEQUENCE [LARGE SCALE GENOMIC DNA]</scope>
    <source>
        <strain evidence="1 2">UMB0186</strain>
    </source>
</reference>
<dbReference type="EMBL" id="PNGT01000004">
    <property type="protein sequence ID" value="PMC52389.1"/>
    <property type="molecule type" value="Genomic_DNA"/>
</dbReference>
<gene>
    <name evidence="1" type="ORF">CJ218_04490</name>
</gene>
<accession>A0A2N6SEU6</accession>
<evidence type="ECO:0000313" key="1">
    <source>
        <dbReference type="EMBL" id="PMC52389.1"/>
    </source>
</evidence>
<dbReference type="Proteomes" id="UP000235670">
    <property type="component" value="Unassembled WGS sequence"/>
</dbReference>
<comment type="caution">
    <text evidence="1">The sequence shown here is derived from an EMBL/GenBank/DDBJ whole genome shotgun (WGS) entry which is preliminary data.</text>
</comment>
<evidence type="ECO:0000313" key="2">
    <source>
        <dbReference type="Proteomes" id="UP000235670"/>
    </source>
</evidence>
<proteinExistence type="predicted"/>
<protein>
    <submittedName>
        <fullName evidence="1">Uncharacterized protein</fullName>
    </submittedName>
</protein>
<sequence>MNSFKKNILLFLKKMTEEENMKNHTPICDIDYFDTLIKFLLDNSNNNSGINFYNRLEKHYLDIIEDINKERKLANQEVYIPYPNFSIELQHNININWIRNEISNKFLQLKYDNTSYYRVFIRYKLEETENNNIQDADYIKNSFNNYCHNMVIFPVLPIYCTEVVKENRYLIFTFIHYGKHRDIKNREMNVSDEDFY</sequence>
<dbReference type="AlphaFoldDB" id="A0A2N6SEU6"/>